<dbReference type="PROSITE" id="PS00198">
    <property type="entry name" value="4FE4S_FER_1"/>
    <property type="match status" value="1"/>
</dbReference>
<gene>
    <name evidence="5" type="ORF">INF35_07230</name>
</gene>
<dbReference type="SUPFAM" id="SSF51430">
    <property type="entry name" value="NAD(P)-linked oxidoreductase"/>
    <property type="match status" value="1"/>
</dbReference>
<dbReference type="PROSITE" id="PS51379">
    <property type="entry name" value="4FE4S_FER_2"/>
    <property type="match status" value="1"/>
</dbReference>
<evidence type="ECO:0000259" key="4">
    <source>
        <dbReference type="PROSITE" id="PS51379"/>
    </source>
</evidence>
<evidence type="ECO:0000256" key="3">
    <source>
        <dbReference type="ARBA" id="ARBA00023014"/>
    </source>
</evidence>
<evidence type="ECO:0000256" key="1">
    <source>
        <dbReference type="ARBA" id="ARBA00022723"/>
    </source>
</evidence>
<dbReference type="PANTHER" id="PTHR43312">
    <property type="entry name" value="D-THREO-ALDOSE 1-DEHYDROGENASE"/>
    <property type="match status" value="1"/>
</dbReference>
<name>A0ABR9R365_9FIRM</name>
<dbReference type="Pfam" id="PF13187">
    <property type="entry name" value="Fer4_9"/>
    <property type="match status" value="1"/>
</dbReference>
<keyword evidence="1" id="KW-0479">Metal-binding</keyword>
<dbReference type="InterPro" id="IPR023210">
    <property type="entry name" value="NADP_OxRdtase_dom"/>
</dbReference>
<evidence type="ECO:0000313" key="6">
    <source>
        <dbReference type="Proteomes" id="UP000768567"/>
    </source>
</evidence>
<proteinExistence type="predicted"/>
<dbReference type="InterPro" id="IPR053135">
    <property type="entry name" value="AKR2_Oxidoreductase"/>
</dbReference>
<feature type="domain" description="4Fe-4S ferredoxin-type" evidence="4">
    <location>
        <begin position="337"/>
        <end position="366"/>
    </location>
</feature>
<dbReference type="PANTHER" id="PTHR43312:SF2">
    <property type="entry name" value="OXIDOREDUCTASE"/>
    <property type="match status" value="1"/>
</dbReference>
<dbReference type="PRINTS" id="PR00069">
    <property type="entry name" value="ALDKETRDTASE"/>
</dbReference>
<accession>A0ABR9R365</accession>
<dbReference type="PROSITE" id="PS51257">
    <property type="entry name" value="PROKAR_LIPOPROTEIN"/>
    <property type="match status" value="1"/>
</dbReference>
<organism evidence="5 6">
    <name type="scientific">Gemmiger gallinarum</name>
    <dbReference type="NCBI Taxonomy" id="2779354"/>
    <lineage>
        <taxon>Bacteria</taxon>
        <taxon>Bacillati</taxon>
        <taxon>Bacillota</taxon>
        <taxon>Clostridia</taxon>
        <taxon>Eubacteriales</taxon>
        <taxon>Gemmiger</taxon>
    </lineage>
</organism>
<evidence type="ECO:0000256" key="2">
    <source>
        <dbReference type="ARBA" id="ARBA00023004"/>
    </source>
</evidence>
<dbReference type="InterPro" id="IPR017900">
    <property type="entry name" value="4Fe4S_Fe_S_CS"/>
</dbReference>
<dbReference type="SUPFAM" id="SSF46548">
    <property type="entry name" value="alpha-helical ferredoxin"/>
    <property type="match status" value="1"/>
</dbReference>
<dbReference type="CDD" id="cd19096">
    <property type="entry name" value="AKR_Fe-S_oxidoreductase"/>
    <property type="match status" value="1"/>
</dbReference>
<sequence>MQYRADKTGAQLSVLGYGCLRFPRAGGRIDQDAVTAQIGEAVNLGVNYFDTAYIYPGSEAALGEALRRLGCRDRVYLADKLPQYLIRSRAGAQKCFEEQLARLGTDHIDFYLMHMLSDCSAWEKLCAMGIREWLEELKAGGKIGRIGFSFHGDTAAFVQLLDAYDWDFCQIQYNYLDEHTQAGRRGLEAAAARGIPVIIMEPLRGGRLITGLPDAARKRIADHPSGRSAAGWGLRWLWDQPGVTCVLSGMNSLEMIRDNVRAAEDALPGCLSAEDHAFIDGLKADLQDAMRIGCTGCGYCQPCPAGVDIPGVFACYNRATAEGRHAKKEYLRTTGLRRKGTGASQCVGCGKCEAHCPQHLPIRATLKDAARELEGPLYKLARAGVRILHLW</sequence>
<dbReference type="Pfam" id="PF00248">
    <property type="entry name" value="Aldo_ket_red"/>
    <property type="match status" value="1"/>
</dbReference>
<keyword evidence="2" id="KW-0408">Iron</keyword>
<keyword evidence="3" id="KW-0411">Iron-sulfur</keyword>
<dbReference type="RefSeq" id="WP_193501005.1">
    <property type="nucleotide sequence ID" value="NZ_JADCKC010000002.1"/>
</dbReference>
<comment type="caution">
    <text evidence="5">The sequence shown here is derived from an EMBL/GenBank/DDBJ whole genome shotgun (WGS) entry which is preliminary data.</text>
</comment>
<dbReference type="Proteomes" id="UP000768567">
    <property type="component" value="Unassembled WGS sequence"/>
</dbReference>
<dbReference type="EMBL" id="JADCKC010000002">
    <property type="protein sequence ID" value="MBE5037573.1"/>
    <property type="molecule type" value="Genomic_DNA"/>
</dbReference>
<keyword evidence="6" id="KW-1185">Reference proteome</keyword>
<evidence type="ECO:0000313" key="5">
    <source>
        <dbReference type="EMBL" id="MBE5037573.1"/>
    </source>
</evidence>
<dbReference type="Gene3D" id="3.20.20.100">
    <property type="entry name" value="NADP-dependent oxidoreductase domain"/>
    <property type="match status" value="1"/>
</dbReference>
<dbReference type="InterPro" id="IPR020471">
    <property type="entry name" value="AKR"/>
</dbReference>
<reference evidence="5 6" key="1">
    <citation type="submission" date="2020-10" db="EMBL/GenBank/DDBJ databases">
        <title>ChiBAC.</title>
        <authorList>
            <person name="Zenner C."/>
            <person name="Hitch T.C.A."/>
            <person name="Clavel T."/>
        </authorList>
    </citation>
    <scope>NUCLEOTIDE SEQUENCE [LARGE SCALE GENOMIC DNA]</scope>
    <source>
        <strain evidence="5 6">DSM 109015</strain>
    </source>
</reference>
<dbReference type="InterPro" id="IPR036812">
    <property type="entry name" value="NAD(P)_OxRdtase_dom_sf"/>
</dbReference>
<protein>
    <submittedName>
        <fullName evidence="5">Aldo/keto reductase</fullName>
    </submittedName>
</protein>
<dbReference type="InterPro" id="IPR017896">
    <property type="entry name" value="4Fe4S_Fe-S-bd"/>
</dbReference>